<dbReference type="SUPFAM" id="SSF46894">
    <property type="entry name" value="C-terminal effector domain of the bipartite response regulators"/>
    <property type="match status" value="1"/>
</dbReference>
<dbReference type="Pfam" id="PF13188">
    <property type="entry name" value="PAS_8"/>
    <property type="match status" value="2"/>
</dbReference>
<evidence type="ECO:0000256" key="1">
    <source>
        <dbReference type="ARBA" id="ARBA00023125"/>
    </source>
</evidence>
<proteinExistence type="predicted"/>
<dbReference type="PRINTS" id="PR00038">
    <property type="entry name" value="HTHLUXR"/>
</dbReference>
<dbReference type="Gene3D" id="3.30.450.20">
    <property type="entry name" value="PAS domain"/>
    <property type="match status" value="3"/>
</dbReference>
<dbReference type="CDD" id="cd00130">
    <property type="entry name" value="PAS"/>
    <property type="match status" value="2"/>
</dbReference>
<organism evidence="4 5">
    <name type="scientific">Mesorhizobium humile</name>
    <dbReference type="NCBI Taxonomy" id="3072313"/>
    <lineage>
        <taxon>Bacteria</taxon>
        <taxon>Pseudomonadati</taxon>
        <taxon>Pseudomonadota</taxon>
        <taxon>Alphaproteobacteria</taxon>
        <taxon>Hyphomicrobiales</taxon>
        <taxon>Phyllobacteriaceae</taxon>
        <taxon>Mesorhizobium</taxon>
    </lineage>
</organism>
<dbReference type="InterPro" id="IPR036388">
    <property type="entry name" value="WH-like_DNA-bd_sf"/>
</dbReference>
<dbReference type="EMBL" id="JAVIIV010000005">
    <property type="protein sequence ID" value="MDX8485601.1"/>
    <property type="molecule type" value="Genomic_DNA"/>
</dbReference>
<evidence type="ECO:0000259" key="2">
    <source>
        <dbReference type="PROSITE" id="PS50043"/>
    </source>
</evidence>
<comment type="caution">
    <text evidence="4">The sequence shown here is derived from an EMBL/GenBank/DDBJ whole genome shotgun (WGS) entry which is preliminary data.</text>
</comment>
<accession>A0ABU4YFT5</accession>
<protein>
    <submittedName>
        <fullName evidence="4">Helix-turn-helix transcriptional regulator</fullName>
    </submittedName>
</protein>
<dbReference type="Gene3D" id="1.10.10.10">
    <property type="entry name" value="Winged helix-like DNA-binding domain superfamily/Winged helix DNA-binding domain"/>
    <property type="match status" value="1"/>
</dbReference>
<name>A0ABU4YFT5_9HYPH</name>
<dbReference type="SMART" id="SM00421">
    <property type="entry name" value="HTH_LUXR"/>
    <property type="match status" value="1"/>
</dbReference>
<dbReference type="Pfam" id="PF00196">
    <property type="entry name" value="GerE"/>
    <property type="match status" value="1"/>
</dbReference>
<sequence>MNQVVPDEVALQRQVNRRQLQMIIAGLGEGIILVDPKEGIVWANESALALHNISELPQLGTSAADYRDSFELKYRNHHPLDEGQYPVDRLLAGDEFRDVTVELARKRSNTIEDRRRVLKFHGFALPDAKGNPESYVLVIENVTEKISAEERFERAFAANPAPALICRLSDLRYVRVNSGFLQMTGCSRDDVIGRSTYEFDVLENAGAKEAAIASLREGRTIPQMESMLRLPDGGKAVIVAGQPIEIGDEKCMLFSFIDMEPRRQAEDALRQSEERFARSFRLTPIPTMLSTRQQLRVLDVNDAFEAVLGYEPEEVIGRTSPELPIWVDAASGKRLDREIEAAGSLRKLELQLRTKHDEVLDCLVSTETISIQGEECVLTVIQDITERKRSEVELIAAIEAVMQDTSWVSRTIIEKLAHLRRPGASGKPEAGLADLTPRELEILGLMSQGLSNVEIVKKLGVTQNTVRNHIARIYVKADVHNRAGAVVWARERGFTGIGAGSSKRPRRH</sequence>
<dbReference type="Pfam" id="PF13426">
    <property type="entry name" value="PAS_9"/>
    <property type="match status" value="1"/>
</dbReference>
<gene>
    <name evidence="4" type="ORF">RFM52_10370</name>
</gene>
<evidence type="ECO:0000313" key="4">
    <source>
        <dbReference type="EMBL" id="MDX8485601.1"/>
    </source>
</evidence>
<dbReference type="RefSeq" id="WP_320293288.1">
    <property type="nucleotide sequence ID" value="NZ_JAVIIU010000001.1"/>
</dbReference>
<evidence type="ECO:0000313" key="5">
    <source>
        <dbReference type="Proteomes" id="UP001280156"/>
    </source>
</evidence>
<keyword evidence="1" id="KW-0238">DNA-binding</keyword>
<dbReference type="InterPro" id="IPR016032">
    <property type="entry name" value="Sig_transdc_resp-reg_C-effctor"/>
</dbReference>
<dbReference type="InterPro" id="IPR000792">
    <property type="entry name" value="Tscrpt_reg_LuxR_C"/>
</dbReference>
<dbReference type="NCBIfam" id="TIGR00229">
    <property type="entry name" value="sensory_box"/>
    <property type="match status" value="2"/>
</dbReference>
<dbReference type="PROSITE" id="PS50112">
    <property type="entry name" value="PAS"/>
    <property type="match status" value="1"/>
</dbReference>
<dbReference type="PANTHER" id="PTHR43214:SF38">
    <property type="entry name" value="NITRATE_NITRITE RESPONSE REGULATOR PROTEIN NARL"/>
    <property type="match status" value="1"/>
</dbReference>
<dbReference type="Proteomes" id="UP001280156">
    <property type="component" value="Unassembled WGS sequence"/>
</dbReference>
<dbReference type="SMART" id="SM00091">
    <property type="entry name" value="PAS"/>
    <property type="match status" value="3"/>
</dbReference>
<dbReference type="PANTHER" id="PTHR43214">
    <property type="entry name" value="TWO-COMPONENT RESPONSE REGULATOR"/>
    <property type="match status" value="1"/>
</dbReference>
<reference evidence="4 5" key="1">
    <citation type="submission" date="2023-08" db="EMBL/GenBank/DDBJ databases">
        <title>Implementing the SeqCode for naming new Mesorhizobium species isolated from Vachellia karroo root nodules.</title>
        <authorList>
            <person name="Van Lill M."/>
        </authorList>
    </citation>
    <scope>NUCLEOTIDE SEQUENCE [LARGE SCALE GENOMIC DNA]</scope>
    <source>
        <strain evidence="4 5">VK2B</strain>
    </source>
</reference>
<dbReference type="CDD" id="cd06170">
    <property type="entry name" value="LuxR_C_like"/>
    <property type="match status" value="1"/>
</dbReference>
<feature type="domain" description="HTH luxR-type" evidence="2">
    <location>
        <begin position="428"/>
        <end position="493"/>
    </location>
</feature>
<dbReference type="InterPro" id="IPR000014">
    <property type="entry name" value="PAS"/>
</dbReference>
<feature type="domain" description="PAS" evidence="3">
    <location>
        <begin position="272"/>
        <end position="319"/>
    </location>
</feature>
<keyword evidence="5" id="KW-1185">Reference proteome</keyword>
<dbReference type="PROSITE" id="PS50043">
    <property type="entry name" value="HTH_LUXR_2"/>
    <property type="match status" value="1"/>
</dbReference>
<dbReference type="InterPro" id="IPR035965">
    <property type="entry name" value="PAS-like_dom_sf"/>
</dbReference>
<dbReference type="SUPFAM" id="SSF55785">
    <property type="entry name" value="PYP-like sensor domain (PAS domain)"/>
    <property type="match status" value="3"/>
</dbReference>
<evidence type="ECO:0000259" key="3">
    <source>
        <dbReference type="PROSITE" id="PS50112"/>
    </source>
</evidence>
<dbReference type="InterPro" id="IPR039420">
    <property type="entry name" value="WalR-like"/>
</dbReference>